<dbReference type="AlphaFoldDB" id="A0AAD7EY26"/>
<proteinExistence type="predicted"/>
<organism evidence="2 3">
    <name type="scientific">Mycena albidolilacea</name>
    <dbReference type="NCBI Taxonomy" id="1033008"/>
    <lineage>
        <taxon>Eukaryota</taxon>
        <taxon>Fungi</taxon>
        <taxon>Dikarya</taxon>
        <taxon>Basidiomycota</taxon>
        <taxon>Agaricomycotina</taxon>
        <taxon>Agaricomycetes</taxon>
        <taxon>Agaricomycetidae</taxon>
        <taxon>Agaricales</taxon>
        <taxon>Marasmiineae</taxon>
        <taxon>Mycenaceae</taxon>
        <taxon>Mycena</taxon>
    </lineage>
</organism>
<evidence type="ECO:0000313" key="2">
    <source>
        <dbReference type="EMBL" id="KAJ7356476.1"/>
    </source>
</evidence>
<sequence>MSSLADRARVADLDAQILLPVLERSDESPSELRSVNGKQLVQERLDSYRYPVLTLPTEITVEIFIHFLPIYPACPPLLGPYSPTLLTQICRAWREIALETPALWRAIWMSPSMPFERQPPLFDMWLSRSLCYPLSLDFSENDINRLHTTKVLSAAIVHCARWEHLNLELSTSLLRTIEGPMPLLRSLNLQLVDQDLVATQVASRETPLLRTVVLNHFSAGTLALPWSQLTSLTLRWVYLQECVPILQQTSNLVHCRLEFDDNHFDTVHNITLPALESLTLTGGSAIRYLETFTVPALRDLQVPELLLEPNPIEILAAFISRSCSKLQNLHITQRYMATLAADRARVVDTEAQILLLGNSPVELQSEKQLAQARLDSYTYPVLTLPNEIVGEILRNLCPLAKHSPGNSGSVASDIIIPSLQSHLYLKLCDMWLSRSRCYPFFLSLDELAFNSSQAIDALSALVPHRARWQHLCLHSLSPSRLNTIHGLMPLLRTLDLSLAKTADPFAPQVSIREVPLLRTARLTSLTLRCFYPRESVSVLQNTLNLVHCGLGLVVDNHDDEEIPDIPLPALRSLTLRGRSIPGYLETLIVPALRNLRLSDSFLPFGSIDTALASSRIVSQNPYRKAFPLAKISVDN</sequence>
<dbReference type="SUPFAM" id="SSF52047">
    <property type="entry name" value="RNI-like"/>
    <property type="match status" value="1"/>
</dbReference>
<dbReference type="InterPro" id="IPR032675">
    <property type="entry name" value="LRR_dom_sf"/>
</dbReference>
<gene>
    <name evidence="2" type="ORF">DFH08DRAFT_1075667</name>
</gene>
<dbReference type="InterPro" id="IPR001810">
    <property type="entry name" value="F-box_dom"/>
</dbReference>
<dbReference type="Gene3D" id="3.80.10.10">
    <property type="entry name" value="Ribonuclease Inhibitor"/>
    <property type="match status" value="1"/>
</dbReference>
<dbReference type="EMBL" id="JARIHO010000008">
    <property type="protein sequence ID" value="KAJ7356476.1"/>
    <property type="molecule type" value="Genomic_DNA"/>
</dbReference>
<evidence type="ECO:0000313" key="3">
    <source>
        <dbReference type="Proteomes" id="UP001218218"/>
    </source>
</evidence>
<evidence type="ECO:0000259" key="1">
    <source>
        <dbReference type="Pfam" id="PF12937"/>
    </source>
</evidence>
<dbReference type="Pfam" id="PF12937">
    <property type="entry name" value="F-box-like"/>
    <property type="match status" value="1"/>
</dbReference>
<feature type="domain" description="F-box" evidence="1">
    <location>
        <begin position="53"/>
        <end position="107"/>
    </location>
</feature>
<protein>
    <recommendedName>
        <fullName evidence="1">F-box domain-containing protein</fullName>
    </recommendedName>
</protein>
<dbReference type="Proteomes" id="UP001218218">
    <property type="component" value="Unassembled WGS sequence"/>
</dbReference>
<comment type="caution">
    <text evidence="2">The sequence shown here is derived from an EMBL/GenBank/DDBJ whole genome shotgun (WGS) entry which is preliminary data.</text>
</comment>
<keyword evidence="3" id="KW-1185">Reference proteome</keyword>
<name>A0AAD7EY26_9AGAR</name>
<reference evidence="2" key="1">
    <citation type="submission" date="2023-03" db="EMBL/GenBank/DDBJ databases">
        <title>Massive genome expansion in bonnet fungi (Mycena s.s.) driven by repeated elements and novel gene families across ecological guilds.</title>
        <authorList>
            <consortium name="Lawrence Berkeley National Laboratory"/>
            <person name="Harder C.B."/>
            <person name="Miyauchi S."/>
            <person name="Viragh M."/>
            <person name="Kuo A."/>
            <person name="Thoen E."/>
            <person name="Andreopoulos B."/>
            <person name="Lu D."/>
            <person name="Skrede I."/>
            <person name="Drula E."/>
            <person name="Henrissat B."/>
            <person name="Morin E."/>
            <person name="Kohler A."/>
            <person name="Barry K."/>
            <person name="LaButti K."/>
            <person name="Morin E."/>
            <person name="Salamov A."/>
            <person name="Lipzen A."/>
            <person name="Mereny Z."/>
            <person name="Hegedus B."/>
            <person name="Baldrian P."/>
            <person name="Stursova M."/>
            <person name="Weitz H."/>
            <person name="Taylor A."/>
            <person name="Grigoriev I.V."/>
            <person name="Nagy L.G."/>
            <person name="Martin F."/>
            <person name="Kauserud H."/>
        </authorList>
    </citation>
    <scope>NUCLEOTIDE SEQUENCE</scope>
    <source>
        <strain evidence="2">CBHHK002</strain>
    </source>
</reference>
<accession>A0AAD7EY26</accession>